<protein>
    <submittedName>
        <fullName evidence="3">Aldehyde dehydrogenase (NADP(+))</fullName>
    </submittedName>
</protein>
<name>A0A975DKJ2_9GAMM</name>
<gene>
    <name evidence="3" type="ORF">J5O05_01225</name>
</gene>
<evidence type="ECO:0000259" key="2">
    <source>
        <dbReference type="Pfam" id="PF00171"/>
    </source>
</evidence>
<dbReference type="GO" id="GO:0016620">
    <property type="term" value="F:oxidoreductase activity, acting on the aldehyde or oxo group of donors, NAD or NADP as acceptor"/>
    <property type="evidence" value="ECO:0007669"/>
    <property type="project" value="InterPro"/>
</dbReference>
<dbReference type="InterPro" id="IPR050740">
    <property type="entry name" value="Aldehyde_DH_Superfamily"/>
</dbReference>
<dbReference type="Pfam" id="PF00171">
    <property type="entry name" value="Aldedh"/>
    <property type="match status" value="1"/>
</dbReference>
<proteinExistence type="predicted"/>
<dbReference type="InterPro" id="IPR016162">
    <property type="entry name" value="Ald_DH_N"/>
</dbReference>
<accession>A0A975DKJ2</accession>
<dbReference type="EMBL" id="CP072133">
    <property type="protein sequence ID" value="QTH72815.1"/>
    <property type="molecule type" value="Genomic_DNA"/>
</dbReference>
<dbReference type="InterPro" id="IPR044151">
    <property type="entry name" value="ALDH_KGSADH"/>
</dbReference>
<dbReference type="Gene3D" id="3.40.605.10">
    <property type="entry name" value="Aldehyde Dehydrogenase, Chain A, domain 1"/>
    <property type="match status" value="1"/>
</dbReference>
<dbReference type="InterPro" id="IPR016161">
    <property type="entry name" value="Ald_DH/histidinol_DH"/>
</dbReference>
<keyword evidence="4" id="KW-1185">Reference proteome</keyword>
<organism evidence="3 4">
    <name type="scientific">Pseudoalteromonas xiamenensis</name>
    <dbReference type="NCBI Taxonomy" id="882626"/>
    <lineage>
        <taxon>Bacteria</taxon>
        <taxon>Pseudomonadati</taxon>
        <taxon>Pseudomonadota</taxon>
        <taxon>Gammaproteobacteria</taxon>
        <taxon>Alteromonadales</taxon>
        <taxon>Pseudoalteromonadaceae</taxon>
        <taxon>Pseudoalteromonas</taxon>
    </lineage>
</organism>
<dbReference type="Gene3D" id="3.40.309.10">
    <property type="entry name" value="Aldehyde Dehydrogenase, Chain A, domain 2"/>
    <property type="match status" value="1"/>
</dbReference>
<dbReference type="AlphaFoldDB" id="A0A975DKJ2"/>
<evidence type="ECO:0000313" key="4">
    <source>
        <dbReference type="Proteomes" id="UP000664904"/>
    </source>
</evidence>
<keyword evidence="1" id="KW-0560">Oxidoreductase</keyword>
<evidence type="ECO:0000256" key="1">
    <source>
        <dbReference type="ARBA" id="ARBA00023002"/>
    </source>
</evidence>
<dbReference type="InterPro" id="IPR016163">
    <property type="entry name" value="Ald_DH_C"/>
</dbReference>
<sequence length="499" mass="54696">MMLSGKSFIAGIWQGDATNGVFNAFSPSQNCALETPFFNATELMVADAINQAQRAFIEYRQTTREQKSAFLNCIADEIEKLGDKLLETTHQETNLPMMRLQGERGRTVNQLRFFASELGKENNVLYRLREFDQAEPDRAPLPKPQLELDYLPVGVVAVFGASNFPYAFSTAGGDTASALAAGCPVVMKSHTAHPGTSELITRAIEAAIKKCNMPKGVFSMIQAKHYEISHQLVAHPFVKAVGFTGSLNVAKKLIETINQRTEAIPFYGELGSVNPQFVLSASIDDAQIGLGHALVQSMLMGNGQFCTSPGVWLVHNREARLIDEIKESIEASKSDTLLTPAIVSSYKSAIEARLKLNNVSLLAKGLEVESFHATPHVFKTDLETYLETKALHEEVFGPQAVIVTYQDEAELFQFVSQLEGQLTASVHGNELAISRNQALIEWLQYAVGRLIFNQMPTGVEVCCSMNHGGPFPSSSDVRSTSVGSGALLRFVRPICYQGR</sequence>
<reference evidence="3" key="1">
    <citation type="submission" date="2021-03" db="EMBL/GenBank/DDBJ databases">
        <title>Complete Genome of Pseudoalteromonas xiamenensis STKMTI.2, a new potential marine bacterium producing anti-Vibrio compounds.</title>
        <authorList>
            <person name="Handayani D.P."/>
            <person name="Isnansetyo A."/>
            <person name="Istiqomah I."/>
            <person name="Jumina J."/>
        </authorList>
    </citation>
    <scope>NUCLEOTIDE SEQUENCE</scope>
    <source>
        <strain evidence="3">STKMTI.2</strain>
    </source>
</reference>
<dbReference type="SUPFAM" id="SSF53720">
    <property type="entry name" value="ALDH-like"/>
    <property type="match status" value="1"/>
</dbReference>
<dbReference type="Proteomes" id="UP000664904">
    <property type="component" value="Chromosome"/>
</dbReference>
<dbReference type="PANTHER" id="PTHR43353:SF3">
    <property type="entry name" value="ALDEHYDE DEHYDROGENASE-RELATED"/>
    <property type="match status" value="1"/>
</dbReference>
<dbReference type="KEGG" id="pxi:J5O05_01225"/>
<dbReference type="CDD" id="cd07129">
    <property type="entry name" value="ALDH_KGSADH"/>
    <property type="match status" value="1"/>
</dbReference>
<feature type="domain" description="Aldehyde dehydrogenase" evidence="2">
    <location>
        <begin position="37"/>
        <end position="469"/>
    </location>
</feature>
<evidence type="ECO:0000313" key="3">
    <source>
        <dbReference type="EMBL" id="QTH72815.1"/>
    </source>
</evidence>
<dbReference type="PANTHER" id="PTHR43353">
    <property type="entry name" value="SUCCINATE-SEMIALDEHYDE DEHYDROGENASE, MITOCHONDRIAL"/>
    <property type="match status" value="1"/>
</dbReference>
<dbReference type="InterPro" id="IPR015590">
    <property type="entry name" value="Aldehyde_DH_dom"/>
</dbReference>